<dbReference type="Gene3D" id="2.30.110.10">
    <property type="entry name" value="Electron Transport, Fmn-binding Protein, Chain A"/>
    <property type="match status" value="2"/>
</dbReference>
<accession>A0ABV2JWC7</accession>
<dbReference type="PANTHER" id="PTHR42815:SF2">
    <property type="entry name" value="FAD-BINDING, PUTATIVE (AFU_ORTHOLOGUE AFUA_6G07600)-RELATED"/>
    <property type="match status" value="1"/>
</dbReference>
<dbReference type="EMBL" id="JBEPMU010000004">
    <property type="protein sequence ID" value="MET3653137.1"/>
    <property type="molecule type" value="Genomic_DNA"/>
</dbReference>
<evidence type="ECO:0000313" key="1">
    <source>
        <dbReference type="EMBL" id="MET3653137.1"/>
    </source>
</evidence>
<proteinExistence type="predicted"/>
<dbReference type="Proteomes" id="UP001549184">
    <property type="component" value="Unassembled WGS sequence"/>
</dbReference>
<sequence>MAQPSAKQSVSRHQVMTGSEMVSAVPWHVGEKAMQHTIGADVVFAGLESRIFHTQLSEQQRGFFSQLSLLVVGSVDENGFPWVTLVSGGTGFVSSPNIRTLRIGAMVSEADPAQTGLRLGASVAVLGIDFEARRRYRVNGEVVASTPSQLDVRAAQVFGNCPKYIKQRHLVGMAPSASAHENPEVLNGLDDEARNLVERAETFFVASYVDLKESGRQVDVSHRGGPAGFVAVGKDGSLTVPDYPGNRFFNTLGNFAVNPMAGLTFVDFENGTLLQLSGSVDIILDGPDIDAYPGAERLWRFLPRSIIRRRSAIAFQ</sequence>
<comment type="caution">
    <text evidence="1">The sequence shown here is derived from an EMBL/GenBank/DDBJ whole genome shotgun (WGS) entry which is preliminary data.</text>
</comment>
<organism evidence="1 2">
    <name type="scientific">Dyella japonica</name>
    <dbReference type="NCBI Taxonomy" id="231455"/>
    <lineage>
        <taxon>Bacteria</taxon>
        <taxon>Pseudomonadati</taxon>
        <taxon>Pseudomonadota</taxon>
        <taxon>Gammaproteobacteria</taxon>
        <taxon>Lysobacterales</taxon>
        <taxon>Rhodanobacteraceae</taxon>
        <taxon>Dyella</taxon>
    </lineage>
</organism>
<gene>
    <name evidence="1" type="ORF">ABIC75_002873</name>
</gene>
<dbReference type="RefSeq" id="WP_354014533.1">
    <property type="nucleotide sequence ID" value="NZ_JBEPMU010000004.1"/>
</dbReference>
<dbReference type="PANTHER" id="PTHR42815">
    <property type="entry name" value="FAD-BINDING, PUTATIVE (AFU_ORTHOLOGUE AFUA_6G07600)-RELATED"/>
    <property type="match status" value="1"/>
</dbReference>
<name>A0ABV2JWC7_9GAMM</name>
<keyword evidence="2" id="KW-1185">Reference proteome</keyword>
<evidence type="ECO:0000313" key="2">
    <source>
        <dbReference type="Proteomes" id="UP001549184"/>
    </source>
</evidence>
<dbReference type="SUPFAM" id="SSF50475">
    <property type="entry name" value="FMN-binding split barrel"/>
    <property type="match status" value="1"/>
</dbReference>
<reference evidence="1 2" key="1">
    <citation type="submission" date="2024-06" db="EMBL/GenBank/DDBJ databases">
        <title>Sorghum-associated microbial communities from plants grown in Nebraska, USA.</title>
        <authorList>
            <person name="Schachtman D."/>
        </authorList>
    </citation>
    <scope>NUCLEOTIDE SEQUENCE [LARGE SCALE GENOMIC DNA]</scope>
    <source>
        <strain evidence="1 2">1073</strain>
    </source>
</reference>
<protein>
    <submittedName>
        <fullName evidence="1">Pyridoxine 5'-phosphate oxidase superfamily flavin-nucleotide-binding protein</fullName>
    </submittedName>
</protein>
<dbReference type="InterPro" id="IPR012349">
    <property type="entry name" value="Split_barrel_FMN-bd"/>
</dbReference>